<evidence type="ECO:0000313" key="8">
    <source>
        <dbReference type="Proteomes" id="UP000010469"/>
    </source>
</evidence>
<name>L0A864_CALLD</name>
<dbReference type="Pfam" id="PF13193">
    <property type="entry name" value="AMP-binding_C"/>
    <property type="match status" value="1"/>
</dbReference>
<dbReference type="InterPro" id="IPR025110">
    <property type="entry name" value="AMP-bd_C"/>
</dbReference>
<sequence length="557" mass="63065">MSMPEKVLERPGYDVTLKYIYDRMNNLFPDVEIAYKTNKGVFHYKYSDFTYRVQNIANALNSLGISQLDKVATLDWNTHWHYELYFSVPLMGSVLHPVNIRLSPNELLYVFNTAEDKMLVTHADFLQLAEVIASKIKSIKSVIVLDTDSVPQKVGGVPAYHYEDLIKEHKGKYEFPILSEDRPAFMGFTSGTTGMPKGVYHSHKAMVLHAMSSALHFASFGQTRISSSDVIMHVVPMYHVYSWGLPFTTSLLGQKQVYPGRFNTKVYLDLIKAEKVTYFAGVPTILYMLLTDPDSDKYDLNNLLFINGGSAIPEGLAYLASKRGIKVVVGYGLTETAPVLTLALPPARYYGKMNDNELFKIQLRTGYPIPLVDLRVVDTNMNEVPKDGKTIGEIVVRSPWVSPEYYKDPEKTEKAWANGWFHTGDLAVWYEDGSILIMDRDKDVIKSGGEWISSLRLEDAISQHPGVSLVAVIAAKHEKWVERPVALIVPKKGWEDKINTEEINNFLIQNFVNKGIMSKWWLPEKVIVVNEIPLSSTGKANKRILREQFGEVLIKNQ</sequence>
<dbReference type="SUPFAM" id="SSF56801">
    <property type="entry name" value="Acetyl-CoA synthetase-like"/>
    <property type="match status" value="1"/>
</dbReference>
<evidence type="ECO:0000256" key="1">
    <source>
        <dbReference type="ARBA" id="ARBA00006432"/>
    </source>
</evidence>
<protein>
    <submittedName>
        <fullName evidence="7">Acyl-CoA synthetase (AMP-forming)/AMP-acid ligase II</fullName>
    </submittedName>
</protein>
<evidence type="ECO:0000256" key="4">
    <source>
        <dbReference type="ARBA" id="ARBA00023098"/>
    </source>
</evidence>
<dbReference type="Gene3D" id="3.40.50.12780">
    <property type="entry name" value="N-terminal domain of ligase-like"/>
    <property type="match status" value="1"/>
</dbReference>
<dbReference type="KEGG" id="clg:Calag_0244"/>
<evidence type="ECO:0000256" key="3">
    <source>
        <dbReference type="ARBA" id="ARBA00022832"/>
    </source>
</evidence>
<dbReference type="HOGENOM" id="CLU_000022_59_5_2"/>
<feature type="domain" description="AMP-binding enzyme C-terminal" evidence="6">
    <location>
        <begin position="457"/>
        <end position="539"/>
    </location>
</feature>
<keyword evidence="8" id="KW-1185">Reference proteome</keyword>
<proteinExistence type="inferred from homology"/>
<dbReference type="eggNOG" id="arCOG00856">
    <property type="taxonomic scope" value="Archaea"/>
</dbReference>
<accession>L0A864</accession>
<dbReference type="Proteomes" id="UP000010469">
    <property type="component" value="Chromosome"/>
</dbReference>
<keyword evidence="3" id="KW-0276">Fatty acid metabolism</keyword>
<dbReference type="InterPro" id="IPR045851">
    <property type="entry name" value="AMP-bd_C_sf"/>
</dbReference>
<dbReference type="EMBL" id="CP003378">
    <property type="protein sequence ID" value="AFZ70026.1"/>
    <property type="molecule type" value="Genomic_DNA"/>
</dbReference>
<dbReference type="AlphaFoldDB" id="L0A864"/>
<dbReference type="InterPro" id="IPR000873">
    <property type="entry name" value="AMP-dep_synth/lig_dom"/>
</dbReference>
<evidence type="ECO:0000259" key="5">
    <source>
        <dbReference type="Pfam" id="PF00501"/>
    </source>
</evidence>
<comment type="similarity">
    <text evidence="1">Belongs to the ATP-dependent AMP-binding enzyme family.</text>
</comment>
<keyword evidence="2 7" id="KW-0436">Ligase</keyword>
<dbReference type="PANTHER" id="PTHR43859:SF4">
    <property type="entry name" value="BUTANOATE--COA LIGASE AAE1-RELATED"/>
    <property type="match status" value="1"/>
</dbReference>
<feature type="domain" description="AMP-dependent synthetase/ligase" evidence="5">
    <location>
        <begin position="39"/>
        <end position="406"/>
    </location>
</feature>
<dbReference type="PROSITE" id="PS00455">
    <property type="entry name" value="AMP_BINDING"/>
    <property type="match status" value="1"/>
</dbReference>
<dbReference type="NCBIfam" id="NF004837">
    <property type="entry name" value="PRK06187.1"/>
    <property type="match status" value="1"/>
</dbReference>
<dbReference type="InParanoid" id="L0A864"/>
<evidence type="ECO:0000256" key="2">
    <source>
        <dbReference type="ARBA" id="ARBA00022598"/>
    </source>
</evidence>
<dbReference type="InterPro" id="IPR020845">
    <property type="entry name" value="AMP-binding_CS"/>
</dbReference>
<dbReference type="GO" id="GO:0006631">
    <property type="term" value="P:fatty acid metabolic process"/>
    <property type="evidence" value="ECO:0007669"/>
    <property type="project" value="UniProtKB-KW"/>
</dbReference>
<gene>
    <name evidence="7" type="ordered locus">Calag_0244</name>
</gene>
<reference evidence="8" key="1">
    <citation type="submission" date="2012-03" db="EMBL/GenBank/DDBJ databases">
        <title>Complete genome of Caldisphaera lagunensis DSM 15908.</title>
        <authorList>
            <person name="Lucas S."/>
            <person name="Copeland A."/>
            <person name="Lapidus A."/>
            <person name="Glavina del Rio T."/>
            <person name="Dalin E."/>
            <person name="Tice H."/>
            <person name="Bruce D."/>
            <person name="Goodwin L."/>
            <person name="Pitluck S."/>
            <person name="Peters L."/>
            <person name="Mikhailova N."/>
            <person name="Teshima H."/>
            <person name="Kyrpides N."/>
            <person name="Mavromatis K."/>
            <person name="Ivanova N."/>
            <person name="Brettin T."/>
            <person name="Detter J.C."/>
            <person name="Han C."/>
            <person name="Larimer F."/>
            <person name="Land M."/>
            <person name="Hauser L."/>
            <person name="Markowitz V."/>
            <person name="Cheng J.-F."/>
            <person name="Hugenholtz P."/>
            <person name="Woyke T."/>
            <person name="Wu D."/>
            <person name="Spring S."/>
            <person name="Schroeder M."/>
            <person name="Brambilla E."/>
            <person name="Klenk H.-P."/>
            <person name="Eisen J.A."/>
        </authorList>
    </citation>
    <scope>NUCLEOTIDE SEQUENCE [LARGE SCALE GENOMIC DNA]</scope>
    <source>
        <strain evidence="8">DSM 15908 / JCM 11604 / IC-154</strain>
    </source>
</reference>
<keyword evidence="4" id="KW-0443">Lipid metabolism</keyword>
<dbReference type="Pfam" id="PF00501">
    <property type="entry name" value="AMP-binding"/>
    <property type="match status" value="1"/>
</dbReference>
<dbReference type="Gene3D" id="3.30.300.30">
    <property type="match status" value="1"/>
</dbReference>
<dbReference type="STRING" id="1056495.Calag_0244"/>
<dbReference type="GO" id="GO:0016874">
    <property type="term" value="F:ligase activity"/>
    <property type="evidence" value="ECO:0007669"/>
    <property type="project" value="UniProtKB-KW"/>
</dbReference>
<dbReference type="OrthoDB" id="35688at2157"/>
<dbReference type="PANTHER" id="PTHR43859">
    <property type="entry name" value="ACYL-ACTIVATING ENZYME"/>
    <property type="match status" value="1"/>
</dbReference>
<evidence type="ECO:0000259" key="6">
    <source>
        <dbReference type="Pfam" id="PF13193"/>
    </source>
</evidence>
<evidence type="ECO:0000313" key="7">
    <source>
        <dbReference type="EMBL" id="AFZ70026.1"/>
    </source>
</evidence>
<organism evidence="7 8">
    <name type="scientific">Caldisphaera lagunensis (strain DSM 15908 / JCM 11604 / ANMR 0165 / IC-154)</name>
    <dbReference type="NCBI Taxonomy" id="1056495"/>
    <lineage>
        <taxon>Archaea</taxon>
        <taxon>Thermoproteota</taxon>
        <taxon>Thermoprotei</taxon>
        <taxon>Acidilobales</taxon>
        <taxon>Caldisphaeraceae</taxon>
        <taxon>Caldisphaera</taxon>
    </lineage>
</organism>
<dbReference type="InterPro" id="IPR042099">
    <property type="entry name" value="ANL_N_sf"/>
</dbReference>